<reference evidence="14 16" key="1">
    <citation type="submission" date="2019-01" db="EMBL/GenBank/DDBJ databases">
        <authorList>
            <person name="Ferrante I. M."/>
        </authorList>
    </citation>
    <scope>NUCLEOTIDE SEQUENCE [LARGE SCALE GENOMIC DNA]</scope>
    <source>
        <strain evidence="14 16">B856</strain>
    </source>
</reference>
<dbReference type="UniPathway" id="UPA00142">
    <property type="reaction ID" value="UER00210"/>
</dbReference>
<comment type="catalytic activity">
    <reaction evidence="9">
        <text>gamma-L-glutamyl-L-cysteine + glycine + ATP = glutathione + ADP + phosphate + H(+)</text>
        <dbReference type="Rhea" id="RHEA:13557"/>
        <dbReference type="ChEBI" id="CHEBI:15378"/>
        <dbReference type="ChEBI" id="CHEBI:30616"/>
        <dbReference type="ChEBI" id="CHEBI:43474"/>
        <dbReference type="ChEBI" id="CHEBI:57305"/>
        <dbReference type="ChEBI" id="CHEBI:57925"/>
        <dbReference type="ChEBI" id="CHEBI:58173"/>
        <dbReference type="ChEBI" id="CHEBI:456216"/>
        <dbReference type="EC" id="6.3.2.3"/>
    </reaction>
</comment>
<comment type="pathway">
    <text evidence="1 9">Sulfur metabolism; glutathione biosynthesis; glutathione from L-cysteine and L-glutamate: step 2/2.</text>
</comment>
<dbReference type="Gene3D" id="1.10.1080.10">
    <property type="entry name" value="Glutathione Synthetase, Chain A, domain 3"/>
    <property type="match status" value="1"/>
</dbReference>
<evidence type="ECO:0000256" key="8">
    <source>
        <dbReference type="ARBA" id="ARBA00022842"/>
    </source>
</evidence>
<keyword evidence="8 9" id="KW-0460">Magnesium</keyword>
<organism evidence="14 16">
    <name type="scientific">Pseudo-nitzschia multistriata</name>
    <dbReference type="NCBI Taxonomy" id="183589"/>
    <lineage>
        <taxon>Eukaryota</taxon>
        <taxon>Sar</taxon>
        <taxon>Stramenopiles</taxon>
        <taxon>Ochrophyta</taxon>
        <taxon>Bacillariophyta</taxon>
        <taxon>Bacillariophyceae</taxon>
        <taxon>Bacillariophycidae</taxon>
        <taxon>Bacillariales</taxon>
        <taxon>Bacillariaceae</taxon>
        <taxon>Pseudo-nitzschia</taxon>
    </lineage>
</organism>
<dbReference type="InterPro" id="IPR014049">
    <property type="entry name" value="Glutathione_synthase_N_euk"/>
</dbReference>
<feature type="binding site" evidence="10">
    <location>
        <position position="559"/>
    </location>
    <ligand>
        <name>ATP</name>
        <dbReference type="ChEBI" id="CHEBI:30616"/>
    </ligand>
</feature>
<dbReference type="GO" id="GO:0005524">
    <property type="term" value="F:ATP binding"/>
    <property type="evidence" value="ECO:0007669"/>
    <property type="project" value="UniProtKB-UniRule"/>
</dbReference>
<dbReference type="EMBL" id="CAACVS010000084">
    <property type="protein sequence ID" value="VEU36315.1"/>
    <property type="molecule type" value="Genomic_DNA"/>
</dbReference>
<evidence type="ECO:0000313" key="16">
    <source>
        <dbReference type="Proteomes" id="UP000291116"/>
    </source>
</evidence>
<evidence type="ECO:0000256" key="11">
    <source>
        <dbReference type="PIRSR" id="PIRSR001558-2"/>
    </source>
</evidence>
<dbReference type="InterPro" id="IPR014709">
    <property type="entry name" value="Glutathione_synthase_C_euk"/>
</dbReference>
<evidence type="ECO:0000256" key="4">
    <source>
        <dbReference type="ARBA" id="ARBA00022684"/>
    </source>
</evidence>
<keyword evidence="5 9" id="KW-0479">Metal-binding</keyword>
<name>A0A448Z2T3_9STRA</name>
<comment type="cofactor">
    <cofactor evidence="9 11">
        <name>Mg(2+)</name>
        <dbReference type="ChEBI" id="CHEBI:18420"/>
    </cofactor>
    <text evidence="9 11">Binds 1 Mg(2+) ion per subunit.</text>
</comment>
<dbReference type="Pfam" id="PF03917">
    <property type="entry name" value="GSH_synth_ATP"/>
    <property type="match status" value="1"/>
</dbReference>
<dbReference type="Gene3D" id="3.30.1490.50">
    <property type="match status" value="1"/>
</dbReference>
<keyword evidence="6 9" id="KW-0547">Nucleotide-binding</keyword>
<dbReference type="PIRSF" id="PIRSF001558">
    <property type="entry name" value="GSHase"/>
    <property type="match status" value="1"/>
</dbReference>
<evidence type="ECO:0000256" key="1">
    <source>
        <dbReference type="ARBA" id="ARBA00004965"/>
    </source>
</evidence>
<dbReference type="Proteomes" id="UP000291116">
    <property type="component" value="Unassembled WGS sequence"/>
</dbReference>
<feature type="binding site" evidence="10">
    <location>
        <begin position="489"/>
        <end position="498"/>
    </location>
    <ligand>
        <name>ATP</name>
        <dbReference type="ChEBI" id="CHEBI:30616"/>
    </ligand>
</feature>
<feature type="region of interest" description="Disordered" evidence="12">
    <location>
        <begin position="38"/>
        <end position="83"/>
    </location>
</feature>
<dbReference type="Gene3D" id="3.30.470.20">
    <property type="entry name" value="ATP-grasp fold, B domain"/>
    <property type="match status" value="1"/>
</dbReference>
<protein>
    <recommendedName>
        <fullName evidence="9">Glutathione synthetase</fullName>
        <shortName evidence="9">GSH-S</shortName>
        <ecNumber evidence="9">6.3.2.3</ecNumber>
    </recommendedName>
</protein>
<dbReference type="EC" id="6.3.2.3" evidence="9"/>
<gene>
    <name evidence="14" type="ORF">PSNMU_V1.4_AUG-EV-PASAV3_0030690</name>
    <name evidence="15" type="ORF">PSNMU_V1.4_AUG-EV-PASAV3_0096490</name>
</gene>
<dbReference type="PANTHER" id="PTHR11130:SF0">
    <property type="entry name" value="GLUTATHIONE SYNTHETASE"/>
    <property type="match status" value="1"/>
</dbReference>
<feature type="binding site" evidence="11">
    <location>
        <position position="493"/>
    </location>
    <ligand>
        <name>Mg(2+)</name>
        <dbReference type="ChEBI" id="CHEBI:18420"/>
    </ligand>
</feature>
<keyword evidence="16" id="KW-1185">Reference proteome</keyword>
<feature type="region of interest" description="Disordered" evidence="12">
    <location>
        <begin position="98"/>
        <end position="122"/>
    </location>
</feature>
<dbReference type="GO" id="GO:0004363">
    <property type="term" value="F:glutathione synthase activity"/>
    <property type="evidence" value="ECO:0007669"/>
    <property type="project" value="UniProtKB-UniRule"/>
</dbReference>
<evidence type="ECO:0000256" key="7">
    <source>
        <dbReference type="ARBA" id="ARBA00022840"/>
    </source>
</evidence>
<dbReference type="SUPFAM" id="SSF52440">
    <property type="entry name" value="PreATP-grasp domain"/>
    <property type="match status" value="1"/>
</dbReference>
<evidence type="ECO:0000256" key="12">
    <source>
        <dbReference type="SAM" id="MobiDB-lite"/>
    </source>
</evidence>
<dbReference type="InterPro" id="IPR016185">
    <property type="entry name" value="PreATP-grasp_dom_sf"/>
</dbReference>
<dbReference type="SUPFAM" id="SSF56059">
    <property type="entry name" value="Glutathione synthetase ATP-binding domain-like"/>
    <property type="match status" value="1"/>
</dbReference>
<dbReference type="PANTHER" id="PTHR11130">
    <property type="entry name" value="GLUTATHIONE SYNTHETASE"/>
    <property type="match status" value="1"/>
</dbReference>
<evidence type="ECO:0000313" key="15">
    <source>
        <dbReference type="EMBL" id="VEU42670.1"/>
    </source>
</evidence>
<feature type="binding site" evidence="10">
    <location>
        <position position="585"/>
    </location>
    <ligand>
        <name>substrate</name>
    </ligand>
</feature>
<proteinExistence type="inferred from homology"/>
<keyword evidence="7 9" id="KW-0067">ATP-binding</keyword>
<feature type="binding site" evidence="10">
    <location>
        <position position="427"/>
    </location>
    <ligand>
        <name>ATP</name>
        <dbReference type="ChEBI" id="CHEBI:30616"/>
    </ligand>
</feature>
<keyword evidence="3 9" id="KW-0436">Ligase</keyword>
<evidence type="ECO:0000256" key="10">
    <source>
        <dbReference type="PIRSR" id="PIRSR001558-1"/>
    </source>
</evidence>
<keyword evidence="4 9" id="KW-0317">Glutathione biosynthesis</keyword>
<dbReference type="InterPro" id="IPR037013">
    <property type="entry name" value="GSH-S_sub-bd_sf"/>
</dbReference>
<evidence type="ECO:0000256" key="5">
    <source>
        <dbReference type="ARBA" id="ARBA00022723"/>
    </source>
</evidence>
<dbReference type="Gene3D" id="3.40.50.1760">
    <property type="entry name" value="Glutathione synthase, substrate-binding domain superfamily, eukaryotic"/>
    <property type="match status" value="1"/>
</dbReference>
<feature type="domain" description="Glutathione synthase substrate-binding" evidence="13">
    <location>
        <begin position="320"/>
        <end position="424"/>
    </location>
</feature>
<dbReference type="InterPro" id="IPR014042">
    <property type="entry name" value="Glutathione_synthase_a-hlx"/>
</dbReference>
<feature type="binding site" evidence="10">
    <location>
        <position position="500"/>
    </location>
    <ligand>
        <name>ATP</name>
        <dbReference type="ChEBI" id="CHEBI:30616"/>
    </ligand>
</feature>
<accession>A0A448Z2T3</accession>
<dbReference type="EMBL" id="CAACVS010000463">
    <property type="protein sequence ID" value="VEU42670.1"/>
    <property type="molecule type" value="Genomic_DNA"/>
</dbReference>
<feature type="binding site" evidence="10">
    <location>
        <position position="587"/>
    </location>
    <ligand>
        <name>ATP</name>
        <dbReference type="ChEBI" id="CHEBI:30616"/>
    </ligand>
</feature>
<comment type="similarity">
    <text evidence="2 9">Belongs to the eukaryotic GSH synthase family.</text>
</comment>
<dbReference type="Gene3D" id="3.30.1490.80">
    <property type="match status" value="1"/>
</dbReference>
<feature type="compositionally biased region" description="Basic and acidic residues" evidence="12">
    <location>
        <begin position="106"/>
        <end position="122"/>
    </location>
</feature>
<sequence>MKKALAVPHSSKTLAKRSVFPLLAILFSHTTTFAFSSSSTNAIGGRTTSNNPTNRNKNKNTKALNDRANPCHTNPRRNTNSMSLSMDTDDLAVQANSYASANGIQVERRTEGSGDGEEKPKTYFEGAPMSLLPNAYPRQAFEQAKSVAPAFNELVDRVSRDAEFLEATLGGGVSSMDPYTGKLLALYKDVYVEEGKGAAARTADRLGVHRSDYMLHRDGDGASYQLKQVELNTIASSFAGLSCKIASLHRYLTSRYETETSAFLQENVKQVVDEDAAEGSPEGPGVPSNPALEELPLGMKVAYDRYVERFGGDSGKKKPVVLFVVQDGETNTVDQRLLEFALWETHGIPVVRRSLTKLDAELSASENGALVLESTGSEVAVVYFRAGYAPTDYPDGDDGIEWRARLTLENSRATKCPCLGYHLAGTKKVQQELARPGVLERFFPEDAGKVAAMRACFAGLYSLGDDAVGEDLKAVEEVLDGGHAGYVLKPQREGGGYNFYGEDLAKKLAASVDRDGGTTLKLGEDLAEYILMQRLFPPQQRAILMRGGRVEGTGDSISELGAFGTLVCDANGKVVHNAYAGFLLRTKFSNVDEGGVASGFATLSSPYLC</sequence>
<evidence type="ECO:0000256" key="6">
    <source>
        <dbReference type="ARBA" id="ARBA00022741"/>
    </source>
</evidence>
<evidence type="ECO:0000313" key="14">
    <source>
        <dbReference type="EMBL" id="VEU36315.1"/>
    </source>
</evidence>
<dbReference type="GO" id="GO:0000287">
    <property type="term" value="F:magnesium ion binding"/>
    <property type="evidence" value="ECO:0007669"/>
    <property type="project" value="UniProtKB-UniRule"/>
</dbReference>
<evidence type="ECO:0000259" key="13">
    <source>
        <dbReference type="Pfam" id="PF03199"/>
    </source>
</evidence>
<evidence type="ECO:0000256" key="9">
    <source>
        <dbReference type="PIRNR" id="PIRNR001558"/>
    </source>
</evidence>
<evidence type="ECO:0000256" key="3">
    <source>
        <dbReference type="ARBA" id="ARBA00022598"/>
    </source>
</evidence>
<dbReference type="NCBIfam" id="TIGR01986">
    <property type="entry name" value="glut_syn_euk"/>
    <property type="match status" value="1"/>
</dbReference>
<dbReference type="GO" id="GO:0005829">
    <property type="term" value="C:cytosol"/>
    <property type="evidence" value="ECO:0007669"/>
    <property type="project" value="TreeGrafter"/>
</dbReference>
<feature type="binding site" evidence="10">
    <location>
        <position position="593"/>
    </location>
    <ligand>
        <name>ATP</name>
        <dbReference type="ChEBI" id="CHEBI:30616"/>
    </ligand>
</feature>
<feature type="binding site" evidence="10">
    <location>
        <position position="335"/>
    </location>
    <ligand>
        <name>substrate</name>
    </ligand>
</feature>
<dbReference type="Pfam" id="PF03199">
    <property type="entry name" value="GSH_synthase"/>
    <property type="match status" value="1"/>
</dbReference>
<dbReference type="InterPro" id="IPR005615">
    <property type="entry name" value="Glutathione_synthase"/>
</dbReference>
<dbReference type="OrthoDB" id="2020073at2759"/>
<dbReference type="AlphaFoldDB" id="A0A448Z2T3"/>
<evidence type="ECO:0000256" key="2">
    <source>
        <dbReference type="ARBA" id="ARBA00010385"/>
    </source>
</evidence>
<dbReference type="GO" id="GO:0043295">
    <property type="term" value="F:glutathione binding"/>
    <property type="evidence" value="ECO:0007669"/>
    <property type="project" value="UniProtKB-UniRule"/>
</dbReference>
<dbReference type="InterPro" id="IPR004887">
    <property type="entry name" value="GSH_synth_subst-bd"/>
</dbReference>